<keyword evidence="1" id="KW-0732">Signal</keyword>
<evidence type="ECO:0000313" key="2">
    <source>
        <dbReference type="EMBL" id="HIR39241.1"/>
    </source>
</evidence>
<dbReference type="AlphaFoldDB" id="A0A9D1DAV0"/>
<dbReference type="EMBL" id="DVHB01000048">
    <property type="protein sequence ID" value="HIR39241.1"/>
    <property type="molecule type" value="Genomic_DNA"/>
</dbReference>
<evidence type="ECO:0000256" key="1">
    <source>
        <dbReference type="SAM" id="SignalP"/>
    </source>
</evidence>
<accession>A0A9D1DAV0</accession>
<reference evidence="2" key="2">
    <citation type="journal article" date="2021" name="PeerJ">
        <title>Extensive microbial diversity within the chicken gut microbiome revealed by metagenomics and culture.</title>
        <authorList>
            <person name="Gilroy R."/>
            <person name="Ravi A."/>
            <person name="Getino M."/>
            <person name="Pursley I."/>
            <person name="Horton D.L."/>
            <person name="Alikhan N.F."/>
            <person name="Baker D."/>
            <person name="Gharbi K."/>
            <person name="Hall N."/>
            <person name="Watson M."/>
            <person name="Adriaenssens E.M."/>
            <person name="Foster-Nyarko E."/>
            <person name="Jarju S."/>
            <person name="Secka A."/>
            <person name="Antonio M."/>
            <person name="Oren A."/>
            <person name="Chaudhuri R.R."/>
            <person name="La Ragione R."/>
            <person name="Hildebrand F."/>
            <person name="Pallen M.J."/>
        </authorList>
    </citation>
    <scope>NUCLEOTIDE SEQUENCE</scope>
    <source>
        <strain evidence="2">ChiW25-3613</strain>
    </source>
</reference>
<name>A0A9D1DAV0_9FIRM</name>
<reference evidence="2" key="1">
    <citation type="submission" date="2020-10" db="EMBL/GenBank/DDBJ databases">
        <authorList>
            <person name="Gilroy R."/>
        </authorList>
    </citation>
    <scope>NUCLEOTIDE SEQUENCE</scope>
    <source>
        <strain evidence="2">ChiW25-3613</strain>
    </source>
</reference>
<evidence type="ECO:0000313" key="3">
    <source>
        <dbReference type="Proteomes" id="UP000824179"/>
    </source>
</evidence>
<sequence length="175" mass="19842">MKSCKNKFILLLVSLLTCATVFTFVGCADGETADDINNNGQSTGDITGDDDIVELPDIAYAQGIPEHFIMNGITYDSSYALNGYDVQYVLAVHGGYELDELIGYYVNREDYQQLYETNPNMMYAIDEENTIFNSYDDNKLSIYSLKGHDIEKYVAIYLVDRVVHIYVNNNYDARD</sequence>
<organism evidence="2 3">
    <name type="scientific">Candidatus Coproplasma stercoripullorum</name>
    <dbReference type="NCBI Taxonomy" id="2840751"/>
    <lineage>
        <taxon>Bacteria</taxon>
        <taxon>Bacillati</taxon>
        <taxon>Bacillota</taxon>
        <taxon>Clostridia</taxon>
        <taxon>Eubacteriales</taxon>
        <taxon>Candidatus Coproplasma</taxon>
    </lineage>
</organism>
<comment type="caution">
    <text evidence="2">The sequence shown here is derived from an EMBL/GenBank/DDBJ whole genome shotgun (WGS) entry which is preliminary data.</text>
</comment>
<feature type="chain" id="PRO_5039060878" description="Lipoprotein" evidence="1">
    <location>
        <begin position="24"/>
        <end position="175"/>
    </location>
</feature>
<feature type="signal peptide" evidence="1">
    <location>
        <begin position="1"/>
        <end position="23"/>
    </location>
</feature>
<proteinExistence type="predicted"/>
<gene>
    <name evidence="2" type="ORF">IAB90_02560</name>
</gene>
<evidence type="ECO:0008006" key="4">
    <source>
        <dbReference type="Google" id="ProtNLM"/>
    </source>
</evidence>
<protein>
    <recommendedName>
        <fullName evidence="4">Lipoprotein</fullName>
    </recommendedName>
</protein>
<dbReference type="Proteomes" id="UP000824179">
    <property type="component" value="Unassembled WGS sequence"/>
</dbReference>
<dbReference type="PROSITE" id="PS51257">
    <property type="entry name" value="PROKAR_LIPOPROTEIN"/>
    <property type="match status" value="1"/>
</dbReference>